<dbReference type="InterPro" id="IPR000637">
    <property type="entry name" value="HMGI/Y_DNA-bd_CS"/>
</dbReference>
<organism evidence="4 5">
    <name type="scientific">Morchella conica CCBAS932</name>
    <dbReference type="NCBI Taxonomy" id="1392247"/>
    <lineage>
        <taxon>Eukaryota</taxon>
        <taxon>Fungi</taxon>
        <taxon>Dikarya</taxon>
        <taxon>Ascomycota</taxon>
        <taxon>Pezizomycotina</taxon>
        <taxon>Pezizomycetes</taxon>
        <taxon>Pezizales</taxon>
        <taxon>Morchellaceae</taxon>
        <taxon>Morchella</taxon>
    </lineage>
</organism>
<feature type="compositionally biased region" description="Acidic residues" evidence="3">
    <location>
        <begin position="221"/>
        <end position="232"/>
    </location>
</feature>
<feature type="compositionally biased region" description="Low complexity" evidence="3">
    <location>
        <begin position="453"/>
        <end position="466"/>
    </location>
</feature>
<dbReference type="EMBL" id="ML119154">
    <property type="protein sequence ID" value="RPB09160.1"/>
    <property type="molecule type" value="Genomic_DNA"/>
</dbReference>
<dbReference type="OrthoDB" id="5456090at2759"/>
<comment type="subcellular location">
    <subcellularLocation>
        <location evidence="1">Nucleus</location>
    </subcellularLocation>
</comment>
<feature type="compositionally biased region" description="Basic and acidic residues" evidence="3">
    <location>
        <begin position="507"/>
        <end position="519"/>
    </location>
</feature>
<reference evidence="4 5" key="1">
    <citation type="journal article" date="2018" name="Nat. Ecol. Evol.">
        <title>Pezizomycetes genomes reveal the molecular basis of ectomycorrhizal truffle lifestyle.</title>
        <authorList>
            <person name="Murat C."/>
            <person name="Payen T."/>
            <person name="Noel B."/>
            <person name="Kuo A."/>
            <person name="Morin E."/>
            <person name="Chen J."/>
            <person name="Kohler A."/>
            <person name="Krizsan K."/>
            <person name="Balestrini R."/>
            <person name="Da Silva C."/>
            <person name="Montanini B."/>
            <person name="Hainaut M."/>
            <person name="Levati E."/>
            <person name="Barry K.W."/>
            <person name="Belfiori B."/>
            <person name="Cichocki N."/>
            <person name="Clum A."/>
            <person name="Dockter R.B."/>
            <person name="Fauchery L."/>
            <person name="Guy J."/>
            <person name="Iotti M."/>
            <person name="Le Tacon F."/>
            <person name="Lindquist E.A."/>
            <person name="Lipzen A."/>
            <person name="Malagnac F."/>
            <person name="Mello A."/>
            <person name="Molinier V."/>
            <person name="Miyauchi S."/>
            <person name="Poulain J."/>
            <person name="Riccioni C."/>
            <person name="Rubini A."/>
            <person name="Sitrit Y."/>
            <person name="Splivallo R."/>
            <person name="Traeger S."/>
            <person name="Wang M."/>
            <person name="Zifcakova L."/>
            <person name="Wipf D."/>
            <person name="Zambonelli A."/>
            <person name="Paolocci F."/>
            <person name="Nowrousian M."/>
            <person name="Ottonello S."/>
            <person name="Baldrian P."/>
            <person name="Spatafora J.W."/>
            <person name="Henrissat B."/>
            <person name="Nagy L.G."/>
            <person name="Aury J.M."/>
            <person name="Wincker P."/>
            <person name="Grigoriev I.V."/>
            <person name="Bonfante P."/>
            <person name="Martin F.M."/>
        </authorList>
    </citation>
    <scope>NUCLEOTIDE SEQUENCE [LARGE SCALE GENOMIC DNA]</scope>
    <source>
        <strain evidence="4 5">CCBAS932</strain>
    </source>
</reference>
<feature type="compositionally biased region" description="Low complexity" evidence="3">
    <location>
        <begin position="529"/>
        <end position="538"/>
    </location>
</feature>
<feature type="compositionally biased region" description="Polar residues" evidence="3">
    <location>
        <begin position="64"/>
        <end position="94"/>
    </location>
</feature>
<dbReference type="AlphaFoldDB" id="A0A3N4KF97"/>
<evidence type="ECO:0000256" key="1">
    <source>
        <dbReference type="ARBA" id="ARBA00004123"/>
    </source>
</evidence>
<name>A0A3N4KF97_9PEZI</name>
<feature type="region of interest" description="Disordered" evidence="3">
    <location>
        <begin position="206"/>
        <end position="269"/>
    </location>
</feature>
<feature type="region of interest" description="Disordered" evidence="3">
    <location>
        <begin position="441"/>
        <end position="571"/>
    </location>
</feature>
<dbReference type="GO" id="GO:0006355">
    <property type="term" value="P:regulation of DNA-templated transcription"/>
    <property type="evidence" value="ECO:0007669"/>
    <property type="project" value="InterPro"/>
</dbReference>
<feature type="compositionally biased region" description="Low complexity" evidence="3">
    <location>
        <begin position="54"/>
        <end position="63"/>
    </location>
</feature>
<evidence type="ECO:0000313" key="5">
    <source>
        <dbReference type="Proteomes" id="UP000277580"/>
    </source>
</evidence>
<dbReference type="InParanoid" id="A0A3N4KF97"/>
<protein>
    <submittedName>
        <fullName evidence="4">Uncharacterized protein</fullName>
    </submittedName>
</protein>
<dbReference type="PROSITE" id="PS00354">
    <property type="entry name" value="HMGI_Y"/>
    <property type="match status" value="1"/>
</dbReference>
<keyword evidence="5" id="KW-1185">Reference proteome</keyword>
<evidence type="ECO:0000256" key="3">
    <source>
        <dbReference type="SAM" id="MobiDB-lite"/>
    </source>
</evidence>
<proteinExistence type="predicted"/>
<dbReference type="Proteomes" id="UP000277580">
    <property type="component" value="Unassembled WGS sequence"/>
</dbReference>
<dbReference type="GO" id="GO:0005634">
    <property type="term" value="C:nucleus"/>
    <property type="evidence" value="ECO:0007669"/>
    <property type="project" value="UniProtKB-SubCell"/>
</dbReference>
<gene>
    <name evidence="4" type="ORF">P167DRAFT_577466</name>
</gene>
<feature type="region of interest" description="Disordered" evidence="3">
    <location>
        <begin position="35"/>
        <end position="140"/>
    </location>
</feature>
<evidence type="ECO:0000313" key="4">
    <source>
        <dbReference type="EMBL" id="RPB09160.1"/>
    </source>
</evidence>
<keyword evidence="2" id="KW-0539">Nucleus</keyword>
<accession>A0A3N4KF97</accession>
<evidence type="ECO:0000256" key="2">
    <source>
        <dbReference type="ARBA" id="ARBA00023242"/>
    </source>
</evidence>
<sequence>MADHGASKGASDSQELKLAKKKAFLKEQRRLAELEWEKNQGDVSDDADSNHVPETQIEETQTTRILSQIRESPPSSSHPTPMLSQDSEGDNGSASEIEIPSRHVRSKKDLAAEVLVVDTSRPASQPEEEPKKEKKKAPYKMRKTLASRMGLEAKDNIGIRERRDYLRMLCARRNKVRNYNARERLLVERARLAKLAEEARLTEGNDIAAESDAHNNRQVPEEDCDKEEEVDSDKEAVHSAPKSSAAKQSAPKTSAPKQKSRQTTTHTDVFLAATPVAKGDRLPSNPTPITNESALEVISPMTIVNITRSERASSSISSAPTFREQQTTEPDDISEILSIYIANNKPIRMPVIRGFEGFMSAISNVLTISDSDIVYYRPADGPIKALIWRPISIEEDFSQLLDLCADGVLVKVLPPNDDEFNSGDEGPAKVVELPMNSKTWNKKNHHMEGLGKGKNFNKTTKGTRTGSEVQINPLLPVDTPNGAELSTQPNSGGPEPEQGKGKRKADKKAPIPDVIAEKRPRGRPRKQKPAATDATPASNPTPTPAPASPVATTRAGRATRMMEKASETAAIKATKKQVEQIANVRRDIRNQKANFKIQ</sequence>
<feature type="compositionally biased region" description="Low complexity" evidence="3">
    <location>
        <begin position="239"/>
        <end position="257"/>
    </location>
</feature>